<feature type="non-terminal residue" evidence="2">
    <location>
        <position position="1"/>
    </location>
</feature>
<dbReference type="Proteomes" id="UP001178507">
    <property type="component" value="Unassembled WGS sequence"/>
</dbReference>
<dbReference type="PANTHER" id="PTHR47683">
    <property type="entry name" value="PSEUDOURIDINE SYNTHASE FAMILY PROTEIN-RELATED"/>
    <property type="match status" value="1"/>
</dbReference>
<feature type="non-terminal residue" evidence="2">
    <location>
        <position position="253"/>
    </location>
</feature>
<protein>
    <submittedName>
        <fullName evidence="2">Uncharacterized protein</fullName>
    </submittedName>
</protein>
<keyword evidence="3" id="KW-1185">Reference proteome</keyword>
<evidence type="ECO:0000313" key="3">
    <source>
        <dbReference type="Proteomes" id="UP001178507"/>
    </source>
</evidence>
<dbReference type="InterPro" id="IPR020103">
    <property type="entry name" value="PsdUridine_synth_cat_dom_sf"/>
</dbReference>
<dbReference type="GO" id="GO:0009982">
    <property type="term" value="F:pseudouridine synthase activity"/>
    <property type="evidence" value="ECO:0007669"/>
    <property type="project" value="InterPro"/>
</dbReference>
<sequence length="253" mass="27387">RSRVMVDGRIQKTDRWVKDEEITVNRHPLQELSTVAFIAHKPAGYALTLGDPLKRPTCAELLPDPSLLARPIGPIDLPSSGLVLLTNRAELRGLAGPKPLVELPATFMVRLLDRPSSTQLALLASTAHGFDPLHVEDITDADEVEEETTVQLSPLPDELGALMGSSEARWERPSRPPAPAPQKQLPMLLVALRGTARALREALSFVGAVPREICCIRWGPLSLEAALTRPGGVRPLSQDELHSLLDASGKVAT</sequence>
<dbReference type="InterPro" id="IPR020094">
    <property type="entry name" value="TruA/RsuA/RluB/E/F_N"/>
</dbReference>
<name>A0AA36NKW0_9DINO</name>
<reference evidence="2" key="1">
    <citation type="submission" date="2023-08" db="EMBL/GenBank/DDBJ databases">
        <authorList>
            <person name="Chen Y."/>
            <person name="Shah S."/>
            <person name="Dougan E. K."/>
            <person name="Thang M."/>
            <person name="Chan C."/>
        </authorList>
    </citation>
    <scope>NUCLEOTIDE SEQUENCE</scope>
</reference>
<dbReference type="GO" id="GO:0001522">
    <property type="term" value="P:pseudouridine synthesis"/>
    <property type="evidence" value="ECO:0007669"/>
    <property type="project" value="InterPro"/>
</dbReference>
<dbReference type="EMBL" id="CAUJNA010003866">
    <property type="protein sequence ID" value="CAJ1411289.1"/>
    <property type="molecule type" value="Genomic_DNA"/>
</dbReference>
<organism evidence="2 3">
    <name type="scientific">Effrenium voratum</name>
    <dbReference type="NCBI Taxonomy" id="2562239"/>
    <lineage>
        <taxon>Eukaryota</taxon>
        <taxon>Sar</taxon>
        <taxon>Alveolata</taxon>
        <taxon>Dinophyceae</taxon>
        <taxon>Suessiales</taxon>
        <taxon>Symbiodiniaceae</taxon>
        <taxon>Effrenium</taxon>
    </lineage>
</organism>
<dbReference type="GO" id="GO:0003723">
    <property type="term" value="F:RNA binding"/>
    <property type="evidence" value="ECO:0007669"/>
    <property type="project" value="InterPro"/>
</dbReference>
<proteinExistence type="predicted"/>
<dbReference type="Gene3D" id="3.30.70.580">
    <property type="entry name" value="Pseudouridine synthase I, catalytic domain, N-terminal subdomain"/>
    <property type="match status" value="1"/>
</dbReference>
<gene>
    <name evidence="2" type="ORF">EVOR1521_LOCUS31899</name>
</gene>
<dbReference type="InterPro" id="IPR050343">
    <property type="entry name" value="RsuA_PseudoU_synthase"/>
</dbReference>
<keyword evidence="1" id="KW-0413">Isomerase</keyword>
<accession>A0AA36NKW0</accession>
<comment type="caution">
    <text evidence="2">The sequence shown here is derived from an EMBL/GenBank/DDBJ whole genome shotgun (WGS) entry which is preliminary data.</text>
</comment>
<dbReference type="AlphaFoldDB" id="A0AA36NKW0"/>
<dbReference type="SUPFAM" id="SSF55120">
    <property type="entry name" value="Pseudouridine synthase"/>
    <property type="match status" value="1"/>
</dbReference>
<evidence type="ECO:0000313" key="2">
    <source>
        <dbReference type="EMBL" id="CAJ1411289.1"/>
    </source>
</evidence>
<dbReference type="PANTHER" id="PTHR47683:SF2">
    <property type="entry name" value="RNA-BINDING S4 DOMAIN-CONTAINING PROTEIN"/>
    <property type="match status" value="1"/>
</dbReference>
<evidence type="ECO:0000256" key="1">
    <source>
        <dbReference type="ARBA" id="ARBA00023235"/>
    </source>
</evidence>